<keyword evidence="2" id="KW-0012">Acyltransferase</keyword>
<reference evidence="4 5" key="2">
    <citation type="submission" date="2019-09" db="EMBL/GenBank/DDBJ databases">
        <authorList>
            <person name="Jin C."/>
        </authorList>
    </citation>
    <scope>NUCLEOTIDE SEQUENCE [LARGE SCALE GENOMIC DNA]</scope>
    <source>
        <strain evidence="4 5">BN140002</strain>
    </source>
</reference>
<dbReference type="PROSITE" id="PS51186">
    <property type="entry name" value="GNAT"/>
    <property type="match status" value="1"/>
</dbReference>
<sequence>MSATVIVRPATAADAPRLGQLGASLVALHHEFDPSRFIAPGRGTERGYGRFLAEELRRPGVVVLVAERAGMVAGYAYAAVEGQDWMSLRGPAGVIHDIVVDPEHRRQGVGAALLAATIDALSAQGAPRFVLSTAARNESARRFFAAAGFRPTMIEMTAERRGADEGGS</sequence>
<evidence type="ECO:0000259" key="3">
    <source>
        <dbReference type="PROSITE" id="PS51186"/>
    </source>
</evidence>
<dbReference type="Proteomes" id="UP000323142">
    <property type="component" value="Unassembled WGS sequence"/>
</dbReference>
<dbReference type="InterPro" id="IPR000182">
    <property type="entry name" value="GNAT_dom"/>
</dbReference>
<dbReference type="AlphaFoldDB" id="A0A5B2W0V7"/>
<evidence type="ECO:0000256" key="1">
    <source>
        <dbReference type="ARBA" id="ARBA00022679"/>
    </source>
</evidence>
<keyword evidence="5" id="KW-1185">Reference proteome</keyword>
<feature type="domain" description="N-acetyltransferase" evidence="3">
    <location>
        <begin position="5"/>
        <end position="168"/>
    </location>
</feature>
<dbReference type="PANTHER" id="PTHR43877:SF1">
    <property type="entry name" value="ACETYLTRANSFERASE"/>
    <property type="match status" value="1"/>
</dbReference>
<reference evidence="4 5" key="1">
    <citation type="submission" date="2019-09" db="EMBL/GenBank/DDBJ databases">
        <title>Salinarimonas rosea gen. nov., sp. nov., a new member of the a-2 subgroup of the Proteobacteria.</title>
        <authorList>
            <person name="Liu J."/>
        </authorList>
    </citation>
    <scope>NUCLEOTIDE SEQUENCE [LARGE SCALE GENOMIC DNA]</scope>
    <source>
        <strain evidence="4 5">BN140002</strain>
    </source>
</reference>
<dbReference type="SUPFAM" id="SSF55729">
    <property type="entry name" value="Acyl-CoA N-acyltransferases (Nat)"/>
    <property type="match status" value="1"/>
</dbReference>
<dbReference type="GO" id="GO:0016747">
    <property type="term" value="F:acyltransferase activity, transferring groups other than amino-acyl groups"/>
    <property type="evidence" value="ECO:0007669"/>
    <property type="project" value="InterPro"/>
</dbReference>
<evidence type="ECO:0000313" key="5">
    <source>
        <dbReference type="Proteomes" id="UP000323142"/>
    </source>
</evidence>
<dbReference type="Gene3D" id="3.40.630.30">
    <property type="match status" value="1"/>
</dbReference>
<dbReference type="OrthoDB" id="7567369at2"/>
<dbReference type="PANTHER" id="PTHR43877">
    <property type="entry name" value="AMINOALKYLPHOSPHONATE N-ACETYLTRANSFERASE-RELATED-RELATED"/>
    <property type="match status" value="1"/>
</dbReference>
<organism evidence="4 5">
    <name type="scientific">Salinarimonas soli</name>
    <dbReference type="NCBI Taxonomy" id="1638099"/>
    <lineage>
        <taxon>Bacteria</taxon>
        <taxon>Pseudomonadati</taxon>
        <taxon>Pseudomonadota</taxon>
        <taxon>Alphaproteobacteria</taxon>
        <taxon>Hyphomicrobiales</taxon>
        <taxon>Salinarimonadaceae</taxon>
        <taxon>Salinarimonas</taxon>
    </lineage>
</organism>
<dbReference type="InterPro" id="IPR050832">
    <property type="entry name" value="Bact_Acetyltransf"/>
</dbReference>
<comment type="caution">
    <text evidence="4">The sequence shown here is derived from an EMBL/GenBank/DDBJ whole genome shotgun (WGS) entry which is preliminary data.</text>
</comment>
<evidence type="ECO:0000313" key="4">
    <source>
        <dbReference type="EMBL" id="KAA2244047.1"/>
    </source>
</evidence>
<name>A0A5B2W0V7_9HYPH</name>
<proteinExistence type="predicted"/>
<gene>
    <name evidence="4" type="ORF">F0L46_02030</name>
</gene>
<dbReference type="RefSeq" id="WP_149815359.1">
    <property type="nucleotide sequence ID" value="NZ_VUOA01000005.1"/>
</dbReference>
<keyword evidence="1 4" id="KW-0808">Transferase</keyword>
<dbReference type="EMBL" id="VUOA01000005">
    <property type="protein sequence ID" value="KAA2244047.1"/>
    <property type="molecule type" value="Genomic_DNA"/>
</dbReference>
<evidence type="ECO:0000256" key="2">
    <source>
        <dbReference type="ARBA" id="ARBA00023315"/>
    </source>
</evidence>
<protein>
    <submittedName>
        <fullName evidence="4">GNAT family N-acetyltransferase</fullName>
    </submittedName>
</protein>
<accession>A0A5B2W0V7</accession>
<dbReference type="InterPro" id="IPR016181">
    <property type="entry name" value="Acyl_CoA_acyltransferase"/>
</dbReference>
<dbReference type="CDD" id="cd04301">
    <property type="entry name" value="NAT_SF"/>
    <property type="match status" value="1"/>
</dbReference>
<dbReference type="Pfam" id="PF00583">
    <property type="entry name" value="Acetyltransf_1"/>
    <property type="match status" value="1"/>
</dbReference>